<dbReference type="RefSeq" id="WP_256417608.1">
    <property type="nucleotide sequence ID" value="NZ_JANHDL010000003.1"/>
</dbReference>
<evidence type="ECO:0000256" key="1">
    <source>
        <dbReference type="SAM" id="MobiDB-lite"/>
    </source>
</evidence>
<dbReference type="EMBL" id="JBHUDB010000011">
    <property type="protein sequence ID" value="MFD1571355.1"/>
    <property type="molecule type" value="Genomic_DNA"/>
</dbReference>
<dbReference type="AlphaFoldDB" id="A0ABD6C3D8"/>
<comment type="caution">
    <text evidence="2">The sequence shown here is derived from an EMBL/GenBank/DDBJ whole genome shotgun (WGS) entry which is preliminary data.</text>
</comment>
<accession>A0ABD6C3D8</accession>
<dbReference type="Pfam" id="PF20143">
    <property type="entry name" value="NAD_kinase_C"/>
    <property type="match status" value="1"/>
</dbReference>
<gene>
    <name evidence="2" type="ORF">ACFR9T_12300</name>
</gene>
<dbReference type="GO" id="GO:0016301">
    <property type="term" value="F:kinase activity"/>
    <property type="evidence" value="ECO:0007669"/>
    <property type="project" value="UniProtKB-KW"/>
</dbReference>
<proteinExistence type="predicted"/>
<protein>
    <submittedName>
        <fullName evidence="2">ATP-NAD kinase</fullName>
    </submittedName>
</protein>
<reference evidence="2 3" key="1">
    <citation type="journal article" date="2019" name="Int. J. Syst. Evol. Microbiol.">
        <title>The Global Catalogue of Microorganisms (GCM) 10K type strain sequencing project: providing services to taxonomists for standard genome sequencing and annotation.</title>
        <authorList>
            <consortium name="The Broad Institute Genomics Platform"/>
            <consortium name="The Broad Institute Genome Sequencing Center for Infectious Disease"/>
            <person name="Wu L."/>
            <person name="Ma J."/>
        </authorList>
    </citation>
    <scope>NUCLEOTIDE SEQUENCE [LARGE SCALE GENOMIC DNA]</scope>
    <source>
        <strain evidence="2 3">CGMCC 1.12689</strain>
    </source>
</reference>
<evidence type="ECO:0000313" key="3">
    <source>
        <dbReference type="Proteomes" id="UP001597185"/>
    </source>
</evidence>
<dbReference type="InterPro" id="IPR016064">
    <property type="entry name" value="NAD/diacylglycerol_kinase_sf"/>
</dbReference>
<keyword evidence="2" id="KW-0808">Transferase</keyword>
<evidence type="ECO:0000313" key="2">
    <source>
        <dbReference type="EMBL" id="MFD1571355.1"/>
    </source>
</evidence>
<feature type="region of interest" description="Disordered" evidence="1">
    <location>
        <begin position="101"/>
        <end position="123"/>
    </location>
</feature>
<name>A0ABD6C3D8_9EURY</name>
<sequence length="291" mass="29506">MDASERRVTVVGDDDRTAELRRVIGGIAGTAADAPPPATTAVDPSESDDAALVVAVGREALRGVVAAAPSGTVIPVGEGRLALDDDRAKQFLRRAVDANDDGTAIHSSAPSDAGSPPPDADDDLAAAFASTDGVCCVSHPVLAVNGASSSRRAALDVAFVTDAPARISEFAVGFASGTDAMFRADGVAIATPLGSDGYANAAGAPIVEPGGGLAVVPIAPFRTQTDSWIAAAELTVTVERESEPVALIVDGVKLGLVDPNRPIAIEAVDQVDLAVSTPRAERDDRKHSNNS</sequence>
<dbReference type="Proteomes" id="UP001597185">
    <property type="component" value="Unassembled WGS sequence"/>
</dbReference>
<dbReference type="SUPFAM" id="SSF111331">
    <property type="entry name" value="NAD kinase/diacylglycerol kinase-like"/>
    <property type="match status" value="1"/>
</dbReference>
<organism evidence="2 3">
    <name type="scientific">Halorubrum laminariae</name>
    <dbReference type="NCBI Taxonomy" id="1433523"/>
    <lineage>
        <taxon>Archaea</taxon>
        <taxon>Methanobacteriati</taxon>
        <taxon>Methanobacteriota</taxon>
        <taxon>Stenosarchaea group</taxon>
        <taxon>Halobacteria</taxon>
        <taxon>Halobacteriales</taxon>
        <taxon>Haloferacaceae</taxon>
        <taxon>Halorubrum</taxon>
    </lineage>
</organism>
<keyword evidence="3" id="KW-1185">Reference proteome</keyword>
<dbReference type="Gene3D" id="2.60.200.30">
    <property type="entry name" value="Probable inorganic polyphosphate/atp-NAD kinase, domain 2"/>
    <property type="match status" value="1"/>
</dbReference>
<dbReference type="InterPro" id="IPR017437">
    <property type="entry name" value="ATP-NAD_kinase_PpnK-typ_C"/>
</dbReference>
<keyword evidence="2" id="KW-0418">Kinase</keyword>